<proteinExistence type="predicted"/>
<name>A0A8E7B1F2_9EURY</name>
<organism evidence="1 2">
    <name type="scientific">Methanospirillum purgamenti</name>
    <dbReference type="NCBI Taxonomy" id="2834276"/>
    <lineage>
        <taxon>Archaea</taxon>
        <taxon>Methanobacteriati</taxon>
        <taxon>Methanobacteriota</taxon>
        <taxon>Stenosarchaea group</taxon>
        <taxon>Methanomicrobia</taxon>
        <taxon>Methanomicrobiales</taxon>
        <taxon>Methanospirillaceae</taxon>
        <taxon>Methanospirillum</taxon>
    </lineage>
</organism>
<dbReference type="GeneID" id="65567419"/>
<keyword evidence="2" id="KW-1185">Reference proteome</keyword>
<dbReference type="AlphaFoldDB" id="A0A8E7B1F2"/>
<dbReference type="Pfam" id="PF17253">
    <property type="entry name" value="DUF5320"/>
    <property type="match status" value="1"/>
</dbReference>
<dbReference type="Proteomes" id="UP000680656">
    <property type="component" value="Chromosome"/>
</dbReference>
<protein>
    <submittedName>
        <fullName evidence="1">DUF5320 family protein</fullName>
    </submittedName>
</protein>
<evidence type="ECO:0000313" key="1">
    <source>
        <dbReference type="EMBL" id="QVV88637.1"/>
    </source>
</evidence>
<evidence type="ECO:0000313" key="2">
    <source>
        <dbReference type="Proteomes" id="UP000680656"/>
    </source>
</evidence>
<gene>
    <name evidence="1" type="ORF">KHC33_15140</name>
</gene>
<dbReference type="RefSeq" id="WP_214419446.1">
    <property type="nucleotide sequence ID" value="NZ_CP075546.1"/>
</dbReference>
<dbReference type="EMBL" id="CP075546">
    <property type="protein sequence ID" value="QVV88637.1"/>
    <property type="molecule type" value="Genomic_DNA"/>
</dbReference>
<reference evidence="1 2" key="1">
    <citation type="submission" date="2021-05" db="EMBL/GenBank/DDBJ databases">
        <title>A novel Methanospirillum isolate from a pyrite-forming mixed culture.</title>
        <authorList>
            <person name="Bunk B."/>
            <person name="Sproer C."/>
            <person name="Spring S."/>
            <person name="Pester M."/>
        </authorList>
    </citation>
    <scope>NUCLEOTIDE SEQUENCE [LARGE SCALE GENOMIC DNA]</scope>
    <source>
        <strain evidence="1 2">J.3.6.1-F.2.7.3</strain>
    </source>
</reference>
<accession>A0A8E7B1F2</accession>
<sequence length="91" mass="9716">MPGFDRTGPLGRGSMTGRGFGYCRTTYQSARQPVAPSGDSQTITTENVPVYQPPVQSQAPIYGRGRGGIPYGGGRGCTFGGPRGRRGRCFW</sequence>
<dbReference type="InterPro" id="IPR035205">
    <property type="entry name" value="DUF5320"/>
</dbReference>
<dbReference type="KEGG" id="mrtj:KHC33_15140"/>